<dbReference type="SUPFAM" id="SSF51735">
    <property type="entry name" value="NAD(P)-binding Rossmann-fold domains"/>
    <property type="match status" value="1"/>
</dbReference>
<sequence>MNILVCGAHGFIGAALCNRLERGGHRVVKGVRHATAEDERAIDYAGALGPDAWDALLQGIDVVINAVGILIEKGRQTFDSVHTRAPIALFDACQRQGIQRVIQVSALGVPSGLTPYFQSKLAADHHLQSLPVSHSIVRPALVYGPLGASAAFFRMLASLPIHALPAGGHQRLRPVHVEELAEVIERLLDADAGDRGVIDVVGGEEVEYREMLAIYRQSLGFSPALPMSIPGGLIGTGAALLDRVPGSMLTRDTWRMLQAGSTGDGAATASLLGRPAQSLRAFIGPDALALRYRALRTWQSALLRGVLAFVWLWTSAASLRFPRDATMALLARVHLHDTSAVSAFYAAVCLDFAFGVMTIVKPGRRLWLSQAALIAAYTSIIAVTMPETLWDPFGAILKNLPILAILLILLSEDNSR</sequence>
<protein>
    <submittedName>
        <fullName evidence="3">NAD-dependent dehydratase</fullName>
    </submittedName>
</protein>
<name>A0ABM6F5B0_9BURK</name>
<gene>
    <name evidence="3" type="ORF">BKK80_12325</name>
</gene>
<feature type="transmembrane region" description="Helical" evidence="1">
    <location>
        <begin position="367"/>
        <end position="386"/>
    </location>
</feature>
<feature type="transmembrane region" description="Helical" evidence="1">
    <location>
        <begin position="392"/>
        <end position="410"/>
    </location>
</feature>
<dbReference type="InterPro" id="IPR001509">
    <property type="entry name" value="Epimerase_deHydtase"/>
</dbReference>
<accession>A0ABM6F5B0</accession>
<evidence type="ECO:0000313" key="4">
    <source>
        <dbReference type="Proteomes" id="UP000177515"/>
    </source>
</evidence>
<keyword evidence="1" id="KW-1133">Transmembrane helix</keyword>
<dbReference type="InterPro" id="IPR051207">
    <property type="entry name" value="ComplexI_NDUFA9_subunit"/>
</dbReference>
<dbReference type="EMBL" id="CP017754">
    <property type="protein sequence ID" value="AOZ06520.1"/>
    <property type="molecule type" value="Genomic_DNA"/>
</dbReference>
<dbReference type="PANTHER" id="PTHR12126:SF11">
    <property type="entry name" value="NADH DEHYDROGENASE [UBIQUINONE] 1 ALPHA SUBCOMPLEX SUBUNIT 9, MITOCHONDRIAL"/>
    <property type="match status" value="1"/>
</dbReference>
<reference evidence="3 4" key="1">
    <citation type="submission" date="2016-10" db="EMBL/GenBank/DDBJ databases">
        <title>Complete genome sequences of three Cupriavidus strains isolated from various Malaysian environments.</title>
        <authorList>
            <person name="Abdullah A.A.-A."/>
            <person name="Shafie N.A.H."/>
            <person name="Lau N.S."/>
        </authorList>
    </citation>
    <scope>NUCLEOTIDE SEQUENCE [LARGE SCALE GENOMIC DNA]</scope>
    <source>
        <strain evidence="3 4">USMAA1020</strain>
    </source>
</reference>
<organism evidence="3 4">
    <name type="scientific">Cupriavidus malaysiensis</name>
    <dbReference type="NCBI Taxonomy" id="367825"/>
    <lineage>
        <taxon>Bacteria</taxon>
        <taxon>Pseudomonadati</taxon>
        <taxon>Pseudomonadota</taxon>
        <taxon>Betaproteobacteria</taxon>
        <taxon>Burkholderiales</taxon>
        <taxon>Burkholderiaceae</taxon>
        <taxon>Cupriavidus</taxon>
    </lineage>
</organism>
<keyword evidence="1" id="KW-0812">Transmembrane</keyword>
<keyword evidence="4" id="KW-1185">Reference proteome</keyword>
<feature type="transmembrane region" description="Helical" evidence="1">
    <location>
        <begin position="301"/>
        <end position="321"/>
    </location>
</feature>
<proteinExistence type="predicted"/>
<dbReference type="PANTHER" id="PTHR12126">
    <property type="entry name" value="NADH-UBIQUINONE OXIDOREDUCTASE 39 KDA SUBUNIT-RELATED"/>
    <property type="match status" value="1"/>
</dbReference>
<feature type="domain" description="NAD-dependent epimerase/dehydratase" evidence="2">
    <location>
        <begin position="3"/>
        <end position="196"/>
    </location>
</feature>
<dbReference type="InterPro" id="IPR036291">
    <property type="entry name" value="NAD(P)-bd_dom_sf"/>
</dbReference>
<keyword evidence="1" id="KW-0472">Membrane</keyword>
<evidence type="ECO:0000256" key="1">
    <source>
        <dbReference type="SAM" id="Phobius"/>
    </source>
</evidence>
<dbReference type="Proteomes" id="UP000177515">
    <property type="component" value="Chromosome 1"/>
</dbReference>
<dbReference type="Pfam" id="PF13781">
    <property type="entry name" value="DoxX_3"/>
    <property type="match status" value="1"/>
</dbReference>
<evidence type="ECO:0000259" key="2">
    <source>
        <dbReference type="Pfam" id="PF01370"/>
    </source>
</evidence>
<dbReference type="Gene3D" id="3.40.50.720">
    <property type="entry name" value="NAD(P)-binding Rossmann-like Domain"/>
    <property type="match status" value="1"/>
</dbReference>
<evidence type="ECO:0000313" key="3">
    <source>
        <dbReference type="EMBL" id="AOZ06520.1"/>
    </source>
</evidence>
<dbReference type="Pfam" id="PF01370">
    <property type="entry name" value="Epimerase"/>
    <property type="match status" value="1"/>
</dbReference>
<dbReference type="RefSeq" id="WP_071069632.1">
    <property type="nucleotide sequence ID" value="NZ_CP017754.1"/>
</dbReference>
<dbReference type="InterPro" id="IPR025695">
    <property type="entry name" value="DoxX-like"/>
</dbReference>
<feature type="transmembrane region" description="Helical" evidence="1">
    <location>
        <begin position="341"/>
        <end position="360"/>
    </location>
</feature>